<evidence type="ECO:0000256" key="8">
    <source>
        <dbReference type="ARBA" id="ARBA00037868"/>
    </source>
</evidence>
<dbReference type="InterPro" id="IPR001683">
    <property type="entry name" value="PX_dom"/>
</dbReference>
<dbReference type="PANTHER" id="PTHR18896:SF76">
    <property type="entry name" value="PHOSPHOLIPASE"/>
    <property type="match status" value="1"/>
</dbReference>
<evidence type="ECO:0000256" key="7">
    <source>
        <dbReference type="ARBA" id="ARBA00023288"/>
    </source>
</evidence>
<dbReference type="GO" id="GO:0012505">
    <property type="term" value="C:endomembrane system"/>
    <property type="evidence" value="ECO:0007669"/>
    <property type="project" value="UniProtKB-SubCell"/>
</dbReference>
<dbReference type="OMA" id="CGQPARD"/>
<comment type="similarity">
    <text evidence="2 9">Belongs to the phospholipase D family.</text>
</comment>
<evidence type="ECO:0000313" key="14">
    <source>
        <dbReference type="Proteomes" id="UP000242180"/>
    </source>
</evidence>
<keyword evidence="3" id="KW-0677">Repeat</keyword>
<evidence type="ECO:0000256" key="1">
    <source>
        <dbReference type="ARBA" id="ARBA00000798"/>
    </source>
</evidence>
<dbReference type="CDD" id="cd09138">
    <property type="entry name" value="PLDc_vPLD1_2_yPLD_like_1"/>
    <property type="match status" value="1"/>
</dbReference>
<dbReference type="AlphaFoldDB" id="A0A1X2HCQ2"/>
<dbReference type="STRING" id="13706.A0A1X2HCQ2"/>
<dbReference type="SMART" id="SM00155">
    <property type="entry name" value="PLDc"/>
    <property type="match status" value="2"/>
</dbReference>
<keyword evidence="5 9" id="KW-0442">Lipid degradation</keyword>
<dbReference type="GO" id="GO:0035091">
    <property type="term" value="F:phosphatidylinositol binding"/>
    <property type="evidence" value="ECO:0007669"/>
    <property type="project" value="InterPro"/>
</dbReference>
<feature type="compositionally biased region" description="Polar residues" evidence="10">
    <location>
        <begin position="878"/>
        <end position="890"/>
    </location>
</feature>
<dbReference type="InterPro" id="IPR025202">
    <property type="entry name" value="PLD-like_dom"/>
</dbReference>
<dbReference type="InterPro" id="IPR001849">
    <property type="entry name" value="PH_domain"/>
</dbReference>
<comment type="subcellular location">
    <subcellularLocation>
        <location evidence="8">Endomembrane system</location>
        <topology evidence="8">Lipid-anchor</topology>
    </subcellularLocation>
</comment>
<keyword evidence="4 9" id="KW-0378">Hydrolase</keyword>
<dbReference type="InterPro" id="IPR011993">
    <property type="entry name" value="PH-like_dom_sf"/>
</dbReference>
<gene>
    <name evidence="13" type="ORF">BCR43DRAFT_439646</name>
</gene>
<evidence type="ECO:0000256" key="4">
    <source>
        <dbReference type="ARBA" id="ARBA00022801"/>
    </source>
</evidence>
<feature type="domain" description="PLD phosphodiesterase" evidence="11">
    <location>
        <begin position="749"/>
        <end position="776"/>
    </location>
</feature>
<dbReference type="FunCoup" id="A0A1X2HCQ2">
    <property type="interactions" value="525"/>
</dbReference>
<sequence length="1122" mass="129604">MIGYGAQPTLVGDWPQWMVYRRHRDFVKLHYRYRGVDLIRRRIPNFPDFPRKAKYRRHRRPKRLENLPYNQPFAMEDDENELSSNLPPSINAGLTSDWGREPGFVADLIEDPNTLKQRALEEYLYALMHAVATTAYTNRLCKFLEISYLGLRLTVREPHGYHGKEGYLTITNRSDREVRQTRKQGFCCGLLYQRRKNEPVWCIVRESYLLFVRAPHSAEILDVFMFDHLFTMHRSNQEGVSRSHEVKESKTKDGKKPATLVSKAQWKAEHTLCVTNSQRTWHLRAKNEQQARQFEESIKHIIRHSAWTRLHPFDSFAPIRHSGSATWFVDGRDYFWEVSVALENAKDYIYIHDWWLVSCLAALLFLAFSYVCSDHNKLYLRRPASRNEAWRLDNIIRRKANQGVKIYIIIYKEVAMTLPLSSHYTKKYLMSLSPNIFVQRHPSRAIDIVNKETVFYAHHEKICVVDGNLAFIGGLDLCFGRWDTPKHVVVDDHNPSLEPGNTDPQIWPGKDYSNPRILDFQALEKPFEDNMDRKTLPRMPWHDVSLRLCGQPARDIDRHFVQRWNFLRRSKSTAPKRPTPLLLPRADRLESLDEIKNDPYSYDLPTAHVCCAQIMRSASLWSLGIREHVEHSIENGYVKLIERSDYFVYIEGSVLIANRIGHALTNRVMRAKQENKYWRAIIVLPLVPGFQSGIHETDGSTVRIIMHCQYRSIKALFKRLQDASIDPHEYISFYGLRNWGELNGRLVTEQVYVHAKVLIADDRSVIIGSANINERSQLGSRDSEIAACIHDTETMESTIGGKRVKIGRFAHSLRMRLMCEHVGLDIDVYDQQNAARTHKRTSTSTSPMTRKEKHTLKLSSTDIQPKSRVRTHPCWCTRSGNDTPPSTLSPAGSEASLGSAELSPSSGQTGTSGSRRGSQPSSTTSQDYEATRERHAAFWAKLRYGEDEMSSVDKYAVSYYRDDEQLNEASPPTVSDAVRTEYEEPDWPIFGSPDAVSAALLDPLSPEFHKVWHWTARHNTHLFRQAFLVVPDNNVRTWQDYEEFQSMAKECLGRKDINSSGTLKTATLAGASRKKDVITISEILQQVQGHLVVWPIHFLEEEDERNEFLQNRDKLAPIEIFN</sequence>
<evidence type="ECO:0000256" key="3">
    <source>
        <dbReference type="ARBA" id="ARBA00022737"/>
    </source>
</evidence>
<evidence type="ECO:0000256" key="2">
    <source>
        <dbReference type="ARBA" id="ARBA00008664"/>
    </source>
</evidence>
<feature type="region of interest" description="Disordered" evidence="10">
    <location>
        <begin position="833"/>
        <end position="930"/>
    </location>
</feature>
<evidence type="ECO:0000259" key="11">
    <source>
        <dbReference type="PROSITE" id="PS50035"/>
    </source>
</evidence>
<dbReference type="SUPFAM" id="SSF56024">
    <property type="entry name" value="Phospholipase D/nuclease"/>
    <property type="match status" value="2"/>
</dbReference>
<dbReference type="GO" id="GO:0009395">
    <property type="term" value="P:phospholipid catabolic process"/>
    <property type="evidence" value="ECO:0007669"/>
    <property type="project" value="TreeGrafter"/>
</dbReference>
<dbReference type="EC" id="3.1.4.4" evidence="9"/>
<dbReference type="CDD" id="cd01254">
    <property type="entry name" value="PH_PLD"/>
    <property type="match status" value="1"/>
</dbReference>
<dbReference type="GO" id="GO:0035556">
    <property type="term" value="P:intracellular signal transduction"/>
    <property type="evidence" value="ECO:0007669"/>
    <property type="project" value="InterPro"/>
</dbReference>
<dbReference type="PANTHER" id="PTHR18896">
    <property type="entry name" value="PHOSPHOLIPASE D"/>
    <property type="match status" value="1"/>
</dbReference>
<reference evidence="13 14" key="1">
    <citation type="submission" date="2016-07" db="EMBL/GenBank/DDBJ databases">
        <title>Pervasive Adenine N6-methylation of Active Genes in Fungi.</title>
        <authorList>
            <consortium name="DOE Joint Genome Institute"/>
            <person name="Mondo S.J."/>
            <person name="Dannebaum R.O."/>
            <person name="Kuo R.C."/>
            <person name="Labutti K."/>
            <person name="Haridas S."/>
            <person name="Kuo A."/>
            <person name="Salamov A."/>
            <person name="Ahrendt S.R."/>
            <person name="Lipzen A."/>
            <person name="Sullivan W."/>
            <person name="Andreopoulos W.B."/>
            <person name="Clum A."/>
            <person name="Lindquist E."/>
            <person name="Daum C."/>
            <person name="Ramamoorthy G.K."/>
            <person name="Gryganskyi A."/>
            <person name="Culley D."/>
            <person name="Magnuson J.K."/>
            <person name="James T.Y."/>
            <person name="O'Malley M.A."/>
            <person name="Stajich J.E."/>
            <person name="Spatafora J.W."/>
            <person name="Visel A."/>
            <person name="Grigoriev I.V."/>
        </authorList>
    </citation>
    <scope>NUCLEOTIDE SEQUENCE [LARGE SCALE GENOMIC DNA]</scope>
    <source>
        <strain evidence="13 14">NRRL 2496</strain>
    </source>
</reference>
<dbReference type="PIRSF" id="PIRSF009376">
    <property type="entry name" value="Phospholipase_D_euk"/>
    <property type="match status" value="1"/>
</dbReference>
<dbReference type="PROSITE" id="PS50195">
    <property type="entry name" value="PX"/>
    <property type="match status" value="1"/>
</dbReference>
<dbReference type="Gene3D" id="2.30.29.30">
    <property type="entry name" value="Pleckstrin-homology domain (PH domain)/Phosphotyrosine-binding domain (PTB)"/>
    <property type="match status" value="1"/>
</dbReference>
<dbReference type="SMART" id="SM00233">
    <property type="entry name" value="PH"/>
    <property type="match status" value="1"/>
</dbReference>
<evidence type="ECO:0000313" key="13">
    <source>
        <dbReference type="EMBL" id="ORY96578.1"/>
    </source>
</evidence>
<keyword evidence="7" id="KW-0449">Lipoprotein</keyword>
<dbReference type="PROSITE" id="PS50035">
    <property type="entry name" value="PLD"/>
    <property type="match status" value="2"/>
</dbReference>
<comment type="catalytic activity">
    <reaction evidence="1 9">
        <text>a 1,2-diacyl-sn-glycero-3-phosphocholine + H2O = a 1,2-diacyl-sn-glycero-3-phosphate + choline + H(+)</text>
        <dbReference type="Rhea" id="RHEA:14445"/>
        <dbReference type="ChEBI" id="CHEBI:15354"/>
        <dbReference type="ChEBI" id="CHEBI:15377"/>
        <dbReference type="ChEBI" id="CHEBI:15378"/>
        <dbReference type="ChEBI" id="CHEBI:57643"/>
        <dbReference type="ChEBI" id="CHEBI:58608"/>
        <dbReference type="EC" id="3.1.4.4"/>
    </reaction>
</comment>
<dbReference type="Pfam" id="PF00614">
    <property type="entry name" value="PLDc"/>
    <property type="match status" value="1"/>
</dbReference>
<dbReference type="InterPro" id="IPR015679">
    <property type="entry name" value="PLipase_D_fam"/>
</dbReference>
<dbReference type="SUPFAM" id="SSF50729">
    <property type="entry name" value="PH domain-like"/>
    <property type="match status" value="1"/>
</dbReference>
<feature type="compositionally biased region" description="Low complexity" evidence="10">
    <location>
        <begin position="903"/>
        <end position="925"/>
    </location>
</feature>
<evidence type="ECO:0000259" key="12">
    <source>
        <dbReference type="PROSITE" id="PS50195"/>
    </source>
</evidence>
<evidence type="ECO:0000256" key="5">
    <source>
        <dbReference type="ARBA" id="ARBA00022963"/>
    </source>
</evidence>
<dbReference type="EMBL" id="MCGN01000005">
    <property type="protein sequence ID" value="ORY96578.1"/>
    <property type="molecule type" value="Genomic_DNA"/>
</dbReference>
<feature type="domain" description="PLD phosphodiesterase" evidence="11">
    <location>
        <begin position="454"/>
        <end position="481"/>
    </location>
</feature>
<name>A0A1X2HCQ2_SYNRA</name>
<keyword evidence="14" id="KW-1185">Reference proteome</keyword>
<dbReference type="Gene3D" id="3.30.870.10">
    <property type="entry name" value="Endonuclease Chain A"/>
    <property type="match status" value="2"/>
</dbReference>
<organism evidence="13 14">
    <name type="scientific">Syncephalastrum racemosum</name>
    <name type="common">Filamentous fungus</name>
    <dbReference type="NCBI Taxonomy" id="13706"/>
    <lineage>
        <taxon>Eukaryota</taxon>
        <taxon>Fungi</taxon>
        <taxon>Fungi incertae sedis</taxon>
        <taxon>Mucoromycota</taxon>
        <taxon>Mucoromycotina</taxon>
        <taxon>Mucoromycetes</taxon>
        <taxon>Mucorales</taxon>
        <taxon>Syncephalastraceae</taxon>
        <taxon>Syncephalastrum</taxon>
    </lineage>
</organism>
<evidence type="ECO:0000256" key="6">
    <source>
        <dbReference type="ARBA" id="ARBA00023098"/>
    </source>
</evidence>
<protein>
    <recommendedName>
        <fullName evidence="9">Phospholipase</fullName>
        <ecNumber evidence="9">3.1.4.4</ecNumber>
    </recommendedName>
</protein>
<dbReference type="InParanoid" id="A0A1X2HCQ2"/>
<dbReference type="Proteomes" id="UP000242180">
    <property type="component" value="Unassembled WGS sequence"/>
</dbReference>
<evidence type="ECO:0000256" key="9">
    <source>
        <dbReference type="PIRNR" id="PIRNR009376"/>
    </source>
</evidence>
<keyword evidence="6" id="KW-0443">Lipid metabolism</keyword>
<dbReference type="OrthoDB" id="14911at2759"/>
<dbReference type="Pfam" id="PF13091">
    <property type="entry name" value="PLDc_2"/>
    <property type="match status" value="1"/>
</dbReference>
<accession>A0A1X2HCQ2</accession>
<comment type="caution">
    <text evidence="13">The sequence shown here is derived from an EMBL/GenBank/DDBJ whole genome shotgun (WGS) entry which is preliminary data.</text>
</comment>
<dbReference type="GO" id="GO:0006654">
    <property type="term" value="P:phosphatidic acid biosynthetic process"/>
    <property type="evidence" value="ECO:0007669"/>
    <property type="project" value="InterPro"/>
</dbReference>
<dbReference type="GO" id="GO:0004630">
    <property type="term" value="F:phospholipase D activity"/>
    <property type="evidence" value="ECO:0007669"/>
    <property type="project" value="UniProtKB-UniRule"/>
</dbReference>
<feature type="domain" description="PX" evidence="12">
    <location>
        <begin position="1"/>
        <end position="151"/>
    </location>
</feature>
<proteinExistence type="inferred from homology"/>
<dbReference type="CDD" id="cd09141">
    <property type="entry name" value="PLDc_vPLD1_2_yPLD_like_2"/>
    <property type="match status" value="1"/>
</dbReference>
<dbReference type="InterPro" id="IPR016555">
    <property type="entry name" value="PLipase_D_euk"/>
</dbReference>
<dbReference type="InterPro" id="IPR001736">
    <property type="entry name" value="PLipase_D/transphosphatidylase"/>
</dbReference>
<evidence type="ECO:0000256" key="10">
    <source>
        <dbReference type="SAM" id="MobiDB-lite"/>
    </source>
</evidence>